<gene>
    <name evidence="2" type="ORF">E2C01_091262</name>
</gene>
<keyword evidence="3" id="KW-1185">Reference proteome</keyword>
<dbReference type="AlphaFoldDB" id="A0A5B7JNX3"/>
<evidence type="ECO:0000256" key="1">
    <source>
        <dbReference type="SAM" id="MobiDB-lite"/>
    </source>
</evidence>
<sequence length="68" mass="7574">MTSCQLLKIVASPHPENEEVPSHTTAETLASPHHTTPHHAPLLPTTRCGIKLQTHLKIPHFKPYPRVV</sequence>
<comment type="caution">
    <text evidence="2">The sequence shown here is derived from an EMBL/GenBank/DDBJ whole genome shotgun (WGS) entry which is preliminary data.</text>
</comment>
<proteinExistence type="predicted"/>
<reference evidence="2 3" key="1">
    <citation type="submission" date="2019-05" db="EMBL/GenBank/DDBJ databases">
        <title>Another draft genome of Portunus trituberculatus and its Hox gene families provides insights of decapod evolution.</title>
        <authorList>
            <person name="Jeong J.-H."/>
            <person name="Song I."/>
            <person name="Kim S."/>
            <person name="Choi T."/>
            <person name="Kim D."/>
            <person name="Ryu S."/>
            <person name="Kim W."/>
        </authorList>
    </citation>
    <scope>NUCLEOTIDE SEQUENCE [LARGE SCALE GENOMIC DNA]</scope>
    <source>
        <tissue evidence="2">Muscle</tissue>
    </source>
</reference>
<evidence type="ECO:0000313" key="3">
    <source>
        <dbReference type="Proteomes" id="UP000324222"/>
    </source>
</evidence>
<accession>A0A5B7JNX3</accession>
<feature type="region of interest" description="Disordered" evidence="1">
    <location>
        <begin position="10"/>
        <end position="44"/>
    </location>
</feature>
<evidence type="ECO:0000313" key="2">
    <source>
        <dbReference type="EMBL" id="MPC96026.1"/>
    </source>
</evidence>
<dbReference type="Proteomes" id="UP000324222">
    <property type="component" value="Unassembled WGS sequence"/>
</dbReference>
<organism evidence="2 3">
    <name type="scientific">Portunus trituberculatus</name>
    <name type="common">Swimming crab</name>
    <name type="synonym">Neptunus trituberculatus</name>
    <dbReference type="NCBI Taxonomy" id="210409"/>
    <lineage>
        <taxon>Eukaryota</taxon>
        <taxon>Metazoa</taxon>
        <taxon>Ecdysozoa</taxon>
        <taxon>Arthropoda</taxon>
        <taxon>Crustacea</taxon>
        <taxon>Multicrustacea</taxon>
        <taxon>Malacostraca</taxon>
        <taxon>Eumalacostraca</taxon>
        <taxon>Eucarida</taxon>
        <taxon>Decapoda</taxon>
        <taxon>Pleocyemata</taxon>
        <taxon>Brachyura</taxon>
        <taxon>Eubrachyura</taxon>
        <taxon>Portunoidea</taxon>
        <taxon>Portunidae</taxon>
        <taxon>Portuninae</taxon>
        <taxon>Portunus</taxon>
    </lineage>
</organism>
<feature type="compositionally biased region" description="Low complexity" evidence="1">
    <location>
        <begin position="28"/>
        <end position="44"/>
    </location>
</feature>
<name>A0A5B7JNX3_PORTR</name>
<protein>
    <submittedName>
        <fullName evidence="2">Uncharacterized protein</fullName>
    </submittedName>
</protein>
<dbReference type="EMBL" id="VSRR010104366">
    <property type="protein sequence ID" value="MPC96026.1"/>
    <property type="molecule type" value="Genomic_DNA"/>
</dbReference>